<dbReference type="GO" id="GO:0016757">
    <property type="term" value="F:glycosyltransferase activity"/>
    <property type="evidence" value="ECO:0007669"/>
    <property type="project" value="UniProtKB-KW"/>
</dbReference>
<comment type="caution">
    <text evidence="10">The sequence shown here is derived from an EMBL/GenBank/DDBJ whole genome shotgun (WGS) entry which is preliminary data.</text>
</comment>
<keyword evidence="4 9" id="KW-0812">Transmembrane</keyword>
<evidence type="ECO:0000256" key="7">
    <source>
        <dbReference type="ARBA" id="ARBA00043987"/>
    </source>
</evidence>
<comment type="similarity">
    <text evidence="7">Belongs to the MptA/B family.</text>
</comment>
<evidence type="ECO:0008006" key="12">
    <source>
        <dbReference type="Google" id="ProtNLM"/>
    </source>
</evidence>
<keyword evidence="3" id="KW-0808">Transferase</keyword>
<name>A0A4Q9KF63_9ACTN</name>
<keyword evidence="11" id="KW-1185">Reference proteome</keyword>
<feature type="transmembrane region" description="Helical" evidence="9">
    <location>
        <begin position="65"/>
        <end position="84"/>
    </location>
</feature>
<feature type="transmembrane region" description="Helical" evidence="9">
    <location>
        <begin position="17"/>
        <end position="38"/>
    </location>
</feature>
<dbReference type="GO" id="GO:0016020">
    <property type="term" value="C:membrane"/>
    <property type="evidence" value="ECO:0007669"/>
    <property type="project" value="UniProtKB-SubCell"/>
</dbReference>
<evidence type="ECO:0000256" key="6">
    <source>
        <dbReference type="ARBA" id="ARBA00023136"/>
    </source>
</evidence>
<evidence type="ECO:0000256" key="2">
    <source>
        <dbReference type="ARBA" id="ARBA00022676"/>
    </source>
</evidence>
<evidence type="ECO:0000256" key="1">
    <source>
        <dbReference type="ARBA" id="ARBA00004141"/>
    </source>
</evidence>
<comment type="subcellular location">
    <subcellularLocation>
        <location evidence="1">Membrane</location>
        <topology evidence="1">Multi-pass membrane protein</topology>
    </subcellularLocation>
</comment>
<dbReference type="RefSeq" id="WP_131167384.1">
    <property type="nucleotide sequence ID" value="NZ_SDMQ01000003.1"/>
</dbReference>
<evidence type="ECO:0000256" key="5">
    <source>
        <dbReference type="ARBA" id="ARBA00022989"/>
    </source>
</evidence>
<feature type="transmembrane region" description="Helical" evidence="9">
    <location>
        <begin position="412"/>
        <end position="431"/>
    </location>
</feature>
<dbReference type="AlphaFoldDB" id="A0A4Q9KF63"/>
<dbReference type="NCBIfam" id="NF038066">
    <property type="entry name" value="MptB"/>
    <property type="match status" value="1"/>
</dbReference>
<sequence length="502" mass="52669">MTATLPAPSEITPRPSLPWGVAAAVGMVASALIAWGAAHPEFSFNPLGWLEPIVMAIGTALPMPWNRVAIVLGCVILSVLWWLLRPHAGRRAIARPGLLLALWSLPLLLTPPVLSGDAVLYADSGWIENAGGSVYADGLGSAGGPFAPSVDELWRGSGVAYPPLTLLVNQLVVALTGNDDYWSFVAMRLPAIVGVALIAFTVPRIAAYLAEKPWSGRPGGPSRLASLAPQEPPSLAPQGASAGGAGDGAIWWGLLNPLLLVHFIGGAHNDALMVGASLLAIWVTVVAMQSDDTRRALLLWVVAPVLVGVAMALKQQGGLTVLAVAGIPIIDQLRAQPPGRRLVTYGVRTAGVTAVAVATFVLIAFLSGKGFGWTAWLTLMGTAGTPAPFALLGQFGGDLIAWLGADPSGFRFAVGMASNITLLAVLAWVVIHFSDRPVSAVGWGSLAVAILGQSMHPWYVPWSLALLGLVPLTDKQRRWVAGFVLAFLVWNSIQTVLWHGDH</sequence>
<feature type="transmembrane region" description="Helical" evidence="9">
    <location>
        <begin position="181"/>
        <end position="202"/>
    </location>
</feature>
<evidence type="ECO:0000313" key="11">
    <source>
        <dbReference type="Proteomes" id="UP000292373"/>
    </source>
</evidence>
<proteinExistence type="inferred from homology"/>
<dbReference type="EMBL" id="SDMQ01000003">
    <property type="protein sequence ID" value="TBT86599.1"/>
    <property type="molecule type" value="Genomic_DNA"/>
</dbReference>
<feature type="transmembrane region" description="Helical" evidence="9">
    <location>
        <begin position="345"/>
        <end position="366"/>
    </location>
</feature>
<evidence type="ECO:0000256" key="8">
    <source>
        <dbReference type="SAM" id="MobiDB-lite"/>
    </source>
</evidence>
<reference evidence="10 11" key="1">
    <citation type="submission" date="2019-01" db="EMBL/GenBank/DDBJ databases">
        <title>Lactibacter flavus gen. nov., sp. nov., a novel bacterium of the family Propionibacteriaceae isolated from raw milk and dairy products.</title>
        <authorList>
            <person name="Huptas C."/>
            <person name="Wenning M."/>
            <person name="Breitenwieser F."/>
            <person name="Doll E."/>
            <person name="Von Neubeck M."/>
            <person name="Busse H.-J."/>
            <person name="Scherer S."/>
        </authorList>
    </citation>
    <scope>NUCLEOTIDE SEQUENCE [LARGE SCALE GENOMIC DNA]</scope>
    <source>
        <strain evidence="10 11">KCTC 33808</strain>
    </source>
</reference>
<evidence type="ECO:0000256" key="3">
    <source>
        <dbReference type="ARBA" id="ARBA00022679"/>
    </source>
</evidence>
<feature type="transmembrane region" description="Helical" evidence="9">
    <location>
        <begin position="271"/>
        <end position="289"/>
    </location>
</feature>
<evidence type="ECO:0000256" key="9">
    <source>
        <dbReference type="SAM" id="Phobius"/>
    </source>
</evidence>
<dbReference type="Pfam" id="PF26314">
    <property type="entry name" value="MptA_B_family"/>
    <property type="match status" value="2"/>
</dbReference>
<feature type="transmembrane region" description="Helical" evidence="9">
    <location>
        <begin position="373"/>
        <end position="392"/>
    </location>
</feature>
<organism evidence="10 11">
    <name type="scientific">Propioniciclava sinopodophylli</name>
    <dbReference type="NCBI Taxonomy" id="1837344"/>
    <lineage>
        <taxon>Bacteria</taxon>
        <taxon>Bacillati</taxon>
        <taxon>Actinomycetota</taxon>
        <taxon>Actinomycetes</taxon>
        <taxon>Propionibacteriales</taxon>
        <taxon>Propionibacteriaceae</taxon>
        <taxon>Propioniciclava</taxon>
    </lineage>
</organism>
<gene>
    <name evidence="10" type="ORF">ET989_04625</name>
</gene>
<dbReference type="InterPro" id="IPR049829">
    <property type="entry name" value="MptA/B-like"/>
</dbReference>
<feature type="transmembrane region" description="Helical" evidence="9">
    <location>
        <begin position="479"/>
        <end position="498"/>
    </location>
</feature>
<evidence type="ECO:0000313" key="10">
    <source>
        <dbReference type="EMBL" id="TBT86599.1"/>
    </source>
</evidence>
<feature type="transmembrane region" description="Helical" evidence="9">
    <location>
        <begin position="438"/>
        <end position="459"/>
    </location>
</feature>
<keyword evidence="2" id="KW-0328">Glycosyltransferase</keyword>
<dbReference type="OrthoDB" id="5242303at2"/>
<dbReference type="Proteomes" id="UP000292373">
    <property type="component" value="Unassembled WGS sequence"/>
</dbReference>
<feature type="transmembrane region" description="Helical" evidence="9">
    <location>
        <begin position="296"/>
        <end position="313"/>
    </location>
</feature>
<accession>A0A4Q9KF63</accession>
<feature type="region of interest" description="Disordered" evidence="8">
    <location>
        <begin position="216"/>
        <end position="241"/>
    </location>
</feature>
<keyword evidence="6 9" id="KW-0472">Membrane</keyword>
<keyword evidence="5 9" id="KW-1133">Transmembrane helix</keyword>
<protein>
    <recommendedName>
        <fullName evidence="12">DUF2029 domain-containing protein</fullName>
    </recommendedName>
</protein>
<evidence type="ECO:0000256" key="4">
    <source>
        <dbReference type="ARBA" id="ARBA00022692"/>
    </source>
</evidence>